<evidence type="ECO:0000313" key="2">
    <source>
        <dbReference type="Proteomes" id="UP000587070"/>
    </source>
</evidence>
<gene>
    <name evidence="1" type="ORF">GGD90_003033</name>
</gene>
<evidence type="ECO:0000313" key="1">
    <source>
        <dbReference type="EMBL" id="MBB4248634.1"/>
    </source>
</evidence>
<name>A0A840G2S9_RHOTE</name>
<reference evidence="1 2" key="1">
    <citation type="submission" date="2020-08" db="EMBL/GenBank/DDBJ databases">
        <title>Genome sequencing of Purple Non-Sulfur Bacteria from various extreme environments.</title>
        <authorList>
            <person name="Mayer M."/>
        </authorList>
    </citation>
    <scope>NUCLEOTIDE SEQUENCE [LARGE SCALE GENOMIC DNA]</scope>
    <source>
        <strain evidence="1 2">2761</strain>
    </source>
</reference>
<dbReference type="Proteomes" id="UP000587070">
    <property type="component" value="Unassembled WGS sequence"/>
</dbReference>
<organism evidence="1 2">
    <name type="scientific">Rhodocyclus tenuis</name>
    <name type="common">Rhodospirillum tenue</name>
    <dbReference type="NCBI Taxonomy" id="1066"/>
    <lineage>
        <taxon>Bacteria</taxon>
        <taxon>Pseudomonadati</taxon>
        <taxon>Pseudomonadota</taxon>
        <taxon>Betaproteobacteria</taxon>
        <taxon>Rhodocyclales</taxon>
        <taxon>Rhodocyclaceae</taxon>
        <taxon>Rhodocyclus</taxon>
    </lineage>
</organism>
<dbReference type="EMBL" id="JACIGE010000012">
    <property type="protein sequence ID" value="MBB4248634.1"/>
    <property type="molecule type" value="Genomic_DNA"/>
</dbReference>
<comment type="caution">
    <text evidence="1">The sequence shown here is derived from an EMBL/GenBank/DDBJ whole genome shotgun (WGS) entry which is preliminary data.</text>
</comment>
<sequence>MRTRRGARIKSWLRRLLPLRRPESPELAAAAALLRAIDRGGIPLNPAKVNAIARDFGLEVSPKAPLDETIGRIRAAVSRARR</sequence>
<protein>
    <submittedName>
        <fullName evidence="1">Uncharacterized protein</fullName>
    </submittedName>
</protein>
<dbReference type="AlphaFoldDB" id="A0A840G2S9"/>
<proteinExistence type="predicted"/>
<dbReference type="RefSeq" id="WP_221227795.1">
    <property type="nucleotide sequence ID" value="NZ_JACIGE010000012.1"/>
</dbReference>
<accession>A0A840G2S9</accession>
<keyword evidence="2" id="KW-1185">Reference proteome</keyword>